<evidence type="ECO:0000313" key="9">
    <source>
        <dbReference type="Proteomes" id="UP001596135"/>
    </source>
</evidence>
<keyword evidence="3 6" id="KW-0808">Transferase</keyword>
<evidence type="ECO:0000256" key="5">
    <source>
        <dbReference type="ARBA" id="ARBA00022747"/>
    </source>
</evidence>
<evidence type="ECO:0000256" key="7">
    <source>
        <dbReference type="RuleBase" id="RU000416"/>
    </source>
</evidence>
<evidence type="ECO:0000313" key="8">
    <source>
        <dbReference type="EMBL" id="MFC6045222.1"/>
    </source>
</evidence>
<dbReference type="InterPro" id="IPR001525">
    <property type="entry name" value="C5_MeTfrase"/>
</dbReference>
<dbReference type="Gene3D" id="3.90.120.10">
    <property type="entry name" value="DNA Methylase, subunit A, domain 2"/>
    <property type="match status" value="1"/>
</dbReference>
<dbReference type="PROSITE" id="PS51679">
    <property type="entry name" value="SAM_MT_C5"/>
    <property type="match status" value="1"/>
</dbReference>
<feature type="active site" evidence="6">
    <location>
        <position position="75"/>
    </location>
</feature>
<dbReference type="Pfam" id="PF00145">
    <property type="entry name" value="DNA_methylase"/>
    <property type="match status" value="2"/>
</dbReference>
<accession>A0ABW1LPL7</accession>
<keyword evidence="9" id="KW-1185">Reference proteome</keyword>
<dbReference type="PANTHER" id="PTHR10629:SF52">
    <property type="entry name" value="DNA (CYTOSINE-5)-METHYLTRANSFERASE 1"/>
    <property type="match status" value="1"/>
</dbReference>
<dbReference type="GO" id="GO:0032259">
    <property type="term" value="P:methylation"/>
    <property type="evidence" value="ECO:0007669"/>
    <property type="project" value="UniProtKB-KW"/>
</dbReference>
<evidence type="ECO:0000256" key="1">
    <source>
        <dbReference type="ARBA" id="ARBA00011975"/>
    </source>
</evidence>
<sequence length="379" mass="42424">MTSPTVIDLFSGCGGMTVGFHEEGFEPVLAVEWDRQAAATYAANWGEDHVIAGDIAAVEKRQIPLADLMIGGPPCQGFSNLGLKKLDDPRNQLWREYMRFIRTARPQVFVIENVDRFSKSPEFQMLVDEVDNGVLKNYEISYGVLNAADYGVSQRRRRTIVIGSRVGKIELPSPTHARLPEAGSGLAPWRTVRDVIEGLPARPDSTELPESTTQFFGEPMPGVFKGLDIHFRRNPNQLSLDRYSFVPPGGGRFDVPVELLPRCWREKPTGTTDVMGRMRWDAPSLTIRTEFFKPEKGAYLHPQWVPGRQRRGDDSKYVKGDPKKSIDRVITHYEASLIQDFPTDYLWVGTKTAIAKQIGNAVPSGLARAIAKQVRPFIA</sequence>
<proteinExistence type="inferred from homology"/>
<dbReference type="NCBIfam" id="TIGR00675">
    <property type="entry name" value="dcm"/>
    <property type="match status" value="1"/>
</dbReference>
<comment type="caution">
    <text evidence="8">The sequence shown here is derived from an EMBL/GenBank/DDBJ whole genome shotgun (WGS) entry which is preliminary data.</text>
</comment>
<dbReference type="SUPFAM" id="SSF53335">
    <property type="entry name" value="S-adenosyl-L-methionine-dependent methyltransferases"/>
    <property type="match status" value="1"/>
</dbReference>
<dbReference type="Gene3D" id="3.40.50.150">
    <property type="entry name" value="Vaccinia Virus protein VP39"/>
    <property type="match status" value="1"/>
</dbReference>
<dbReference type="GO" id="GO:0003886">
    <property type="term" value="F:DNA (cytosine-5-)-methyltransferase activity"/>
    <property type="evidence" value="ECO:0007669"/>
    <property type="project" value="UniProtKB-EC"/>
</dbReference>
<dbReference type="PANTHER" id="PTHR10629">
    <property type="entry name" value="CYTOSINE-SPECIFIC METHYLTRANSFERASE"/>
    <property type="match status" value="1"/>
</dbReference>
<dbReference type="RefSeq" id="WP_379158005.1">
    <property type="nucleotide sequence ID" value="NZ_JBHSRJ010000008.1"/>
</dbReference>
<comment type="similarity">
    <text evidence="6 7">Belongs to the class I-like SAM-binding methyltransferase superfamily. C5-methyltransferase family.</text>
</comment>
<evidence type="ECO:0000256" key="2">
    <source>
        <dbReference type="ARBA" id="ARBA00022603"/>
    </source>
</evidence>
<keyword evidence="2 6" id="KW-0489">Methyltransferase</keyword>
<keyword evidence="5" id="KW-0680">Restriction system</keyword>
<dbReference type="InterPro" id="IPR029063">
    <property type="entry name" value="SAM-dependent_MTases_sf"/>
</dbReference>
<dbReference type="EMBL" id="JBHSRJ010000008">
    <property type="protein sequence ID" value="MFC6045222.1"/>
    <property type="molecule type" value="Genomic_DNA"/>
</dbReference>
<dbReference type="PRINTS" id="PR00105">
    <property type="entry name" value="C5METTRFRASE"/>
</dbReference>
<dbReference type="Proteomes" id="UP001596135">
    <property type="component" value="Unassembled WGS sequence"/>
</dbReference>
<evidence type="ECO:0000256" key="6">
    <source>
        <dbReference type="PROSITE-ProRule" id="PRU01016"/>
    </source>
</evidence>
<name>A0ABW1LPL7_9ACTN</name>
<dbReference type="InterPro" id="IPR050390">
    <property type="entry name" value="C5-Methyltransferase"/>
</dbReference>
<protein>
    <recommendedName>
        <fullName evidence="1">DNA (cytosine-5-)-methyltransferase</fullName>
        <ecNumber evidence="1">2.1.1.37</ecNumber>
    </recommendedName>
</protein>
<organism evidence="8 9">
    <name type="scientific">Nocardioides hankookensis</name>
    <dbReference type="NCBI Taxonomy" id="443157"/>
    <lineage>
        <taxon>Bacteria</taxon>
        <taxon>Bacillati</taxon>
        <taxon>Actinomycetota</taxon>
        <taxon>Actinomycetes</taxon>
        <taxon>Propionibacteriales</taxon>
        <taxon>Nocardioidaceae</taxon>
        <taxon>Nocardioides</taxon>
    </lineage>
</organism>
<evidence type="ECO:0000256" key="4">
    <source>
        <dbReference type="ARBA" id="ARBA00022691"/>
    </source>
</evidence>
<evidence type="ECO:0000256" key="3">
    <source>
        <dbReference type="ARBA" id="ARBA00022679"/>
    </source>
</evidence>
<keyword evidence="4 6" id="KW-0949">S-adenosyl-L-methionine</keyword>
<dbReference type="EC" id="2.1.1.37" evidence="1"/>
<gene>
    <name evidence="8" type="ORF">ACFPYL_19190</name>
</gene>
<reference evidence="9" key="1">
    <citation type="journal article" date="2019" name="Int. J. Syst. Evol. Microbiol.">
        <title>The Global Catalogue of Microorganisms (GCM) 10K type strain sequencing project: providing services to taxonomists for standard genome sequencing and annotation.</title>
        <authorList>
            <consortium name="The Broad Institute Genomics Platform"/>
            <consortium name="The Broad Institute Genome Sequencing Center for Infectious Disease"/>
            <person name="Wu L."/>
            <person name="Ma J."/>
        </authorList>
    </citation>
    <scope>NUCLEOTIDE SEQUENCE [LARGE SCALE GENOMIC DNA]</scope>
    <source>
        <strain evidence="9">CCUG 54522</strain>
    </source>
</reference>